<protein>
    <submittedName>
        <fullName evidence="1">Uncharacterized protein</fullName>
    </submittedName>
</protein>
<dbReference type="EMBL" id="QGKX02000088">
    <property type="protein sequence ID" value="KAF3583512.1"/>
    <property type="molecule type" value="Genomic_DNA"/>
</dbReference>
<evidence type="ECO:0000313" key="2">
    <source>
        <dbReference type="Proteomes" id="UP000712600"/>
    </source>
</evidence>
<organism evidence="1 2">
    <name type="scientific">Brassica cretica</name>
    <name type="common">Mustard</name>
    <dbReference type="NCBI Taxonomy" id="69181"/>
    <lineage>
        <taxon>Eukaryota</taxon>
        <taxon>Viridiplantae</taxon>
        <taxon>Streptophyta</taxon>
        <taxon>Embryophyta</taxon>
        <taxon>Tracheophyta</taxon>
        <taxon>Spermatophyta</taxon>
        <taxon>Magnoliopsida</taxon>
        <taxon>eudicotyledons</taxon>
        <taxon>Gunneridae</taxon>
        <taxon>Pentapetalae</taxon>
        <taxon>rosids</taxon>
        <taxon>malvids</taxon>
        <taxon>Brassicales</taxon>
        <taxon>Brassicaceae</taxon>
        <taxon>Brassiceae</taxon>
        <taxon>Brassica</taxon>
    </lineage>
</organism>
<sequence length="154" mass="17731">MAEGEEEEGSSGDSFGQYVHSESRLGGPRIRNLDFYYLTALALKFYNGGEWLCQVHFNFHMGDSETNQRNTRQVSLDPDCFQRRRSHRVLGAPLRNTLDLVKWRRLTIVVADNKISMYLSSFFKDIIRRVAPVSSWAHAYTSWATARHPPMTST</sequence>
<dbReference type="AlphaFoldDB" id="A0A8S9RTK0"/>
<proteinExistence type="predicted"/>
<name>A0A8S9RTK0_BRACR</name>
<reference evidence="1" key="1">
    <citation type="submission" date="2019-12" db="EMBL/GenBank/DDBJ databases">
        <title>Genome sequencing and annotation of Brassica cretica.</title>
        <authorList>
            <person name="Studholme D.J."/>
            <person name="Sarris P."/>
        </authorList>
    </citation>
    <scope>NUCLEOTIDE SEQUENCE</scope>
    <source>
        <strain evidence="1">PFS-109/04</strain>
        <tissue evidence="1">Leaf</tissue>
    </source>
</reference>
<accession>A0A8S9RTK0</accession>
<dbReference type="Proteomes" id="UP000712600">
    <property type="component" value="Unassembled WGS sequence"/>
</dbReference>
<comment type="caution">
    <text evidence="1">The sequence shown here is derived from an EMBL/GenBank/DDBJ whole genome shotgun (WGS) entry which is preliminary data.</text>
</comment>
<evidence type="ECO:0000313" key="1">
    <source>
        <dbReference type="EMBL" id="KAF3583512.1"/>
    </source>
</evidence>
<gene>
    <name evidence="1" type="ORF">F2Q69_00031731</name>
</gene>